<protein>
    <submittedName>
        <fullName evidence="1">Uncharacterized protein</fullName>
    </submittedName>
</protein>
<accession>A0A1H6TKU0</accession>
<name>A0A1H6TKU0_9FIRM</name>
<evidence type="ECO:0000313" key="2">
    <source>
        <dbReference type="Proteomes" id="UP000199662"/>
    </source>
</evidence>
<evidence type="ECO:0000313" key="1">
    <source>
        <dbReference type="EMBL" id="SEI78784.1"/>
    </source>
</evidence>
<organism evidence="1 2">
    <name type="scientific">Propionispira arboris</name>
    <dbReference type="NCBI Taxonomy" id="84035"/>
    <lineage>
        <taxon>Bacteria</taxon>
        <taxon>Bacillati</taxon>
        <taxon>Bacillota</taxon>
        <taxon>Negativicutes</taxon>
        <taxon>Selenomonadales</taxon>
        <taxon>Selenomonadaceae</taxon>
        <taxon>Propionispira</taxon>
    </lineage>
</organism>
<sequence length="93" mass="10707">MTAHVAVVFTRYMLLAVEQRENQDLRSIGELFYLTIDELPDLQFLEALHLVLLQFAELIQKNCLLSEQAVQLMLDSFLQELPSLWAESLPKSS</sequence>
<keyword evidence="2" id="KW-1185">Reference proteome</keyword>
<proteinExistence type="predicted"/>
<dbReference type="Proteomes" id="UP000199662">
    <property type="component" value="Unassembled WGS sequence"/>
</dbReference>
<dbReference type="STRING" id="84035.SAMN05660742_10148"/>
<dbReference type="EMBL" id="FNZK01000001">
    <property type="protein sequence ID" value="SEI78784.1"/>
    <property type="molecule type" value="Genomic_DNA"/>
</dbReference>
<reference evidence="1 2" key="1">
    <citation type="submission" date="2016-10" db="EMBL/GenBank/DDBJ databases">
        <authorList>
            <person name="de Groot N.N."/>
        </authorList>
    </citation>
    <scope>NUCLEOTIDE SEQUENCE [LARGE SCALE GENOMIC DNA]</scope>
    <source>
        <strain evidence="1 2">DSM 2179</strain>
    </source>
</reference>
<gene>
    <name evidence="1" type="ORF">SAMN05660742_10148</name>
</gene>
<dbReference type="AlphaFoldDB" id="A0A1H6TKU0"/>
<dbReference type="RefSeq" id="WP_245542121.1">
    <property type="nucleotide sequence ID" value="NZ_FNZK01000001.1"/>
</dbReference>